<dbReference type="AlphaFoldDB" id="A0A385TNS0"/>
<sequence length="64" mass="7406">MDQSSPYFGVRLLPEINITKYYIRETVKSIIEVAPPIKKSVQKNESPSSIIELRDFPLMQYSCL</sequence>
<protein>
    <submittedName>
        <fullName evidence="1">Uncharacterized protein</fullName>
    </submittedName>
</protein>
<organism evidence="1 2">
    <name type="scientific">Paenibacillus lautus</name>
    <name type="common">Bacillus lautus</name>
    <dbReference type="NCBI Taxonomy" id="1401"/>
    <lineage>
        <taxon>Bacteria</taxon>
        <taxon>Bacillati</taxon>
        <taxon>Bacillota</taxon>
        <taxon>Bacilli</taxon>
        <taxon>Bacillales</taxon>
        <taxon>Paenibacillaceae</taxon>
        <taxon>Paenibacillus</taxon>
    </lineage>
</organism>
<name>A0A385TNS0_PAELA</name>
<proteinExistence type="predicted"/>
<accession>A0A385TNS0</accession>
<keyword evidence="2" id="KW-1185">Reference proteome</keyword>
<reference evidence="1 2" key="1">
    <citation type="submission" date="2018-09" db="EMBL/GenBank/DDBJ databases">
        <title>Genome Sequence of Paenibacillus lautus Strain E7593-69, Azo Dye-Degrading Bacteria, Isolated from Commercial Tattoo Inks.</title>
        <authorList>
            <person name="Nho S.W."/>
            <person name="Kim S.-J."/>
            <person name="Kweon O."/>
            <person name="Cerniglia C.E."/>
        </authorList>
    </citation>
    <scope>NUCLEOTIDE SEQUENCE [LARGE SCALE GENOMIC DNA]</scope>
    <source>
        <strain evidence="1 2">E7593-69</strain>
    </source>
</reference>
<evidence type="ECO:0000313" key="2">
    <source>
        <dbReference type="Proteomes" id="UP000266552"/>
    </source>
</evidence>
<dbReference type="EMBL" id="CP032412">
    <property type="protein sequence ID" value="AYB44242.1"/>
    <property type="molecule type" value="Genomic_DNA"/>
</dbReference>
<dbReference type="KEGG" id="plw:D5F53_13480"/>
<gene>
    <name evidence="1" type="ORF">D5F53_13480</name>
</gene>
<evidence type="ECO:0000313" key="1">
    <source>
        <dbReference type="EMBL" id="AYB44242.1"/>
    </source>
</evidence>
<dbReference type="Proteomes" id="UP000266552">
    <property type="component" value="Chromosome"/>
</dbReference>